<gene>
    <name evidence="2" type="ORF">A2858_00425</name>
</gene>
<dbReference type="InterPro" id="IPR027381">
    <property type="entry name" value="LytR/CpsA/Psr_C"/>
</dbReference>
<evidence type="ECO:0000313" key="2">
    <source>
        <dbReference type="EMBL" id="OGE17155.1"/>
    </source>
</evidence>
<evidence type="ECO:0000259" key="1">
    <source>
        <dbReference type="Pfam" id="PF13399"/>
    </source>
</evidence>
<accession>A0A1F5ILD6</accession>
<proteinExistence type="predicted"/>
<comment type="caution">
    <text evidence="2">The sequence shown here is derived from an EMBL/GenBank/DDBJ whole genome shotgun (WGS) entry which is preliminary data.</text>
</comment>
<sequence length="345" mass="38768">MWKKYQKQNKQSRQIKLAFLALGFLLLLLLVAKLFSVFSSLFQPFNSAIDSSKKYSWDGSSSINVLIYGPRISLINLHPQNKNMTILHISDDVFMELPKGYGSWKVGSIYDLGQEEKPQIGSNLLKLSISKLVGLPIDGLIIQKDLSQPSVEDLVGGWRKNPFNRLTFLRSISTDLTPIELYKFIKSSSSVRPDQITSLNLAQSNITRSQLLPDSSRVLGVDTIKLDTFIRDNISDPTLSEEDLTLAIFNATPHPGLAQQAQRIMTNLGMNVIILANTEKVLEKSLVLSKEDKLRETVTFKKSAQFFAPSCIKKTCISNDSKIDSSRAQITIVLGEDFYNLWYSK</sequence>
<feature type="domain" description="LytR/CpsA/Psr regulator C-terminal" evidence="1">
    <location>
        <begin position="244"/>
        <end position="338"/>
    </location>
</feature>
<name>A0A1F5ILD6_9BACT</name>
<dbReference type="PANTHER" id="PTHR33392:SF6">
    <property type="entry name" value="POLYISOPRENYL-TEICHOIC ACID--PEPTIDOGLYCAN TEICHOIC ACID TRANSFERASE TAGU"/>
    <property type="match status" value="1"/>
</dbReference>
<evidence type="ECO:0000313" key="3">
    <source>
        <dbReference type="Proteomes" id="UP000178457"/>
    </source>
</evidence>
<dbReference type="STRING" id="1797758.A2858_00425"/>
<dbReference type="PANTHER" id="PTHR33392">
    <property type="entry name" value="POLYISOPRENYL-TEICHOIC ACID--PEPTIDOGLYCAN TEICHOIC ACID TRANSFERASE TAGU"/>
    <property type="match status" value="1"/>
</dbReference>
<dbReference type="Proteomes" id="UP000178457">
    <property type="component" value="Unassembled WGS sequence"/>
</dbReference>
<dbReference type="EMBL" id="MFCL01000008">
    <property type="protein sequence ID" value="OGE17155.1"/>
    <property type="molecule type" value="Genomic_DNA"/>
</dbReference>
<dbReference type="Pfam" id="PF13399">
    <property type="entry name" value="LytR_C"/>
    <property type="match status" value="1"/>
</dbReference>
<organism evidence="2 3">
    <name type="scientific">Candidatus Daviesbacteria bacterium RIFCSPHIGHO2_01_FULL_36_37</name>
    <dbReference type="NCBI Taxonomy" id="1797758"/>
    <lineage>
        <taxon>Bacteria</taxon>
        <taxon>Candidatus Daviesiibacteriota</taxon>
    </lineage>
</organism>
<dbReference type="InterPro" id="IPR050922">
    <property type="entry name" value="LytR/CpsA/Psr_CW_biosynth"/>
</dbReference>
<dbReference type="AlphaFoldDB" id="A0A1F5ILD6"/>
<reference evidence="2 3" key="1">
    <citation type="journal article" date="2016" name="Nat. Commun.">
        <title>Thousands of microbial genomes shed light on interconnected biogeochemical processes in an aquifer system.</title>
        <authorList>
            <person name="Anantharaman K."/>
            <person name="Brown C.T."/>
            <person name="Hug L.A."/>
            <person name="Sharon I."/>
            <person name="Castelle C.J."/>
            <person name="Probst A.J."/>
            <person name="Thomas B.C."/>
            <person name="Singh A."/>
            <person name="Wilkins M.J."/>
            <person name="Karaoz U."/>
            <person name="Brodie E.L."/>
            <person name="Williams K.H."/>
            <person name="Hubbard S.S."/>
            <person name="Banfield J.F."/>
        </authorList>
    </citation>
    <scope>NUCLEOTIDE SEQUENCE [LARGE SCALE GENOMIC DNA]</scope>
</reference>
<protein>
    <recommendedName>
        <fullName evidence="1">LytR/CpsA/Psr regulator C-terminal domain-containing protein</fullName>
    </recommendedName>
</protein>